<keyword evidence="3" id="KW-1185">Reference proteome</keyword>
<reference evidence="2 3" key="1">
    <citation type="journal article" date="2003" name="Science">
        <title>Genome of Geobacter sulfurreducens: metal reduction in subsurface environments.</title>
        <authorList>
            <person name="Methe B.A."/>
            <person name="Nelson K.E."/>
            <person name="Eisen J.A."/>
            <person name="Paulsen I.T."/>
            <person name="Nelson W."/>
            <person name="Heidelberg J.F."/>
            <person name="Wu D."/>
            <person name="Wu M."/>
            <person name="Ward N."/>
            <person name="Beanan M.J."/>
            <person name="Dodson R.J."/>
            <person name="Madupu R."/>
            <person name="Brinkac L.M."/>
            <person name="Daugherty S.C."/>
            <person name="DeBoy R.T."/>
            <person name="Durkin A.S."/>
            <person name="Gwinn M."/>
            <person name="Kolonay J.F."/>
            <person name="Sullivan S.A."/>
            <person name="Haft D.H."/>
            <person name="Selengut J."/>
            <person name="Davidsen T.M."/>
            <person name="Zafar N."/>
            <person name="White O."/>
            <person name="Tran B."/>
            <person name="Romero C."/>
            <person name="Forberger H.A."/>
            <person name="Weidman J."/>
            <person name="Khouri H."/>
            <person name="Feldblyum T.V."/>
            <person name="Utterback T.R."/>
            <person name="Van Aken S.E."/>
            <person name="Lovley D.R."/>
            <person name="Fraser C.M."/>
        </authorList>
    </citation>
    <scope>NUCLEOTIDE SEQUENCE [LARGE SCALE GENOMIC DNA]</scope>
    <source>
        <strain evidence="3">ATCC 51573 / DSM 12127 / PCA</strain>
    </source>
</reference>
<evidence type="ECO:0000313" key="2">
    <source>
        <dbReference type="EMBL" id="AAR35759.1"/>
    </source>
</evidence>
<dbReference type="InterPro" id="IPR038071">
    <property type="entry name" value="UROD/MetE-like_sf"/>
</dbReference>
<proteinExistence type="predicted"/>
<protein>
    <submittedName>
        <fullName evidence="2">UroD-like decarboxylase/methyltransferase, putative</fullName>
    </submittedName>
</protein>
<dbReference type="AlphaFoldDB" id="Q74AG9"/>
<dbReference type="SMR" id="Q74AG9"/>
<dbReference type="InterPro" id="IPR052024">
    <property type="entry name" value="Methanogen_methyltrans"/>
</dbReference>
<dbReference type="InterPro" id="IPR000257">
    <property type="entry name" value="Uroporphyrinogen_deCOase"/>
</dbReference>
<reference evidence="2 3" key="2">
    <citation type="journal article" date="2012" name="BMC Genomics">
        <title>Comparative genomic analysis of Geobacter sulfurreducens KN400, a strain with enhanced capacity for extracellular electron transfer and electricity production.</title>
        <authorList>
            <person name="Butler J.E."/>
            <person name="Young N.D."/>
            <person name="Aklujkar M."/>
            <person name="Lovley D.R."/>
        </authorList>
    </citation>
    <scope>NUCLEOTIDE SEQUENCE [LARGE SCALE GENOMIC DNA]</scope>
    <source>
        <strain evidence="3">ATCC 51573 / DSM 12127 / PCA</strain>
    </source>
</reference>
<accession>Q74AG9</accession>
<dbReference type="PANTHER" id="PTHR47099:SF1">
    <property type="entry name" value="METHYLCOBAMIDE:COM METHYLTRANSFERASE MTBA"/>
    <property type="match status" value="1"/>
</dbReference>
<dbReference type="eggNOG" id="COG0407">
    <property type="taxonomic scope" value="Bacteria"/>
</dbReference>
<dbReference type="CDD" id="cd03465">
    <property type="entry name" value="URO-D_like"/>
    <property type="match status" value="1"/>
</dbReference>
<dbReference type="RefSeq" id="WP_010943022.1">
    <property type="nucleotide sequence ID" value="NC_002939.5"/>
</dbReference>
<dbReference type="Proteomes" id="UP000000577">
    <property type="component" value="Chromosome"/>
</dbReference>
<dbReference type="EMBL" id="AE017180">
    <property type="protein sequence ID" value="AAR35759.1"/>
    <property type="molecule type" value="Genomic_DNA"/>
</dbReference>
<dbReference type="Gene3D" id="3.20.20.210">
    <property type="match status" value="1"/>
</dbReference>
<feature type="domain" description="Uroporphyrinogen decarboxylase (URO-D)" evidence="1">
    <location>
        <begin position="3"/>
        <end position="336"/>
    </location>
</feature>
<sequence>MTSFERVMAAMGGVETDRPPFTLTLSLYGARLIGASPEQYYTSPRLYAEGQDRVAELFGPDILFAPFALAREAEAFGSTVVYHRHGPPNVVKPVVKNAADFMRLADPDPDAHPALLYLRESVRLLADGYKGRVPLAGILTAPVDLPAIIMGIDAWLETLLFEPELASAVLEKTGRHFVAMASRLLGDGADFVAMPVMFFNTALVTSRIAAERIVPALAAAFAQVPGPLVFHHGGNRIAPFLGELAELPGVAGFVIDPRDSFQDARARVGDGRVLLGKLNGPLLGLLTPDDACRVTAEILADRRDDRHFIFASSAADVPWNTPPETISAVADTIRQWQRHGQ</sequence>
<dbReference type="KEGG" id="gsu:GSU2386"/>
<dbReference type="HOGENOM" id="CLU_040933_2_0_7"/>
<evidence type="ECO:0000313" key="3">
    <source>
        <dbReference type="Proteomes" id="UP000000577"/>
    </source>
</evidence>
<dbReference type="GO" id="GO:0006779">
    <property type="term" value="P:porphyrin-containing compound biosynthetic process"/>
    <property type="evidence" value="ECO:0007669"/>
    <property type="project" value="InterPro"/>
</dbReference>
<evidence type="ECO:0000259" key="1">
    <source>
        <dbReference type="Pfam" id="PF01208"/>
    </source>
</evidence>
<name>Q74AG9_GEOSL</name>
<dbReference type="EnsemblBacteria" id="AAR35759">
    <property type="protein sequence ID" value="AAR35759"/>
    <property type="gene ID" value="GSU2386"/>
</dbReference>
<dbReference type="SUPFAM" id="SSF51726">
    <property type="entry name" value="UROD/MetE-like"/>
    <property type="match status" value="1"/>
</dbReference>
<dbReference type="PATRIC" id="fig|243231.5.peg.2413"/>
<organism evidence="2 3">
    <name type="scientific">Geobacter sulfurreducens (strain ATCC 51573 / DSM 12127 / PCA)</name>
    <dbReference type="NCBI Taxonomy" id="243231"/>
    <lineage>
        <taxon>Bacteria</taxon>
        <taxon>Pseudomonadati</taxon>
        <taxon>Thermodesulfobacteriota</taxon>
        <taxon>Desulfuromonadia</taxon>
        <taxon>Geobacterales</taxon>
        <taxon>Geobacteraceae</taxon>
        <taxon>Geobacter</taxon>
    </lineage>
</organism>
<dbReference type="STRING" id="243231.GSU2386"/>
<dbReference type="OrthoDB" id="9780425at2"/>
<gene>
    <name evidence="2" type="ordered locus">GSU2386</name>
</gene>
<dbReference type="InParanoid" id="Q74AG9"/>
<dbReference type="PANTHER" id="PTHR47099">
    <property type="entry name" value="METHYLCOBAMIDE:COM METHYLTRANSFERASE MTBA"/>
    <property type="match status" value="1"/>
</dbReference>
<dbReference type="Pfam" id="PF01208">
    <property type="entry name" value="URO-D"/>
    <property type="match status" value="1"/>
</dbReference>
<dbReference type="GO" id="GO:0004853">
    <property type="term" value="F:uroporphyrinogen decarboxylase activity"/>
    <property type="evidence" value="ECO:0007669"/>
    <property type="project" value="InterPro"/>
</dbReference>